<sequence length="212" mass="24561">MGKRGPKSKFKTQREKKAAHKESNRKWYKNNARNHIQNVTARRRGIQDGRHLISTPEKDIDEVVQSTDQPFEDGDSAIDSFEDIVRELRALNKRYNETLGWPDTLGLGRNWVAQLNAAIFPEDEAILLHRAEHLCEVCHSMAARIGYMTPALLKHAIELLDEEEEIERKVLQGIYFFREIVTYLQIGKDSYIEAARKGILFWQKDLDPMTPT</sequence>
<dbReference type="Proteomes" id="UP000054279">
    <property type="component" value="Unassembled WGS sequence"/>
</dbReference>
<evidence type="ECO:0000256" key="1">
    <source>
        <dbReference type="SAM" id="MobiDB-lite"/>
    </source>
</evidence>
<dbReference type="AlphaFoldDB" id="A0A0C9V041"/>
<name>A0A0C9V041_SPHS4</name>
<organism evidence="2 3">
    <name type="scientific">Sphaerobolus stellatus (strain SS14)</name>
    <dbReference type="NCBI Taxonomy" id="990650"/>
    <lineage>
        <taxon>Eukaryota</taxon>
        <taxon>Fungi</taxon>
        <taxon>Dikarya</taxon>
        <taxon>Basidiomycota</taxon>
        <taxon>Agaricomycotina</taxon>
        <taxon>Agaricomycetes</taxon>
        <taxon>Phallomycetidae</taxon>
        <taxon>Geastrales</taxon>
        <taxon>Sphaerobolaceae</taxon>
        <taxon>Sphaerobolus</taxon>
    </lineage>
</organism>
<feature type="compositionally biased region" description="Basic residues" evidence="1">
    <location>
        <begin position="1"/>
        <end position="11"/>
    </location>
</feature>
<dbReference type="EMBL" id="KN837254">
    <property type="protein sequence ID" value="KIJ30795.1"/>
    <property type="molecule type" value="Genomic_DNA"/>
</dbReference>
<keyword evidence="3" id="KW-1185">Reference proteome</keyword>
<accession>A0A0C9V041</accession>
<gene>
    <name evidence="2" type="ORF">M422DRAFT_267624</name>
</gene>
<feature type="compositionally biased region" description="Basic and acidic residues" evidence="1">
    <location>
        <begin position="12"/>
        <end position="25"/>
    </location>
</feature>
<protein>
    <submittedName>
        <fullName evidence="2">Uncharacterized protein</fullName>
    </submittedName>
</protein>
<proteinExistence type="predicted"/>
<evidence type="ECO:0000313" key="2">
    <source>
        <dbReference type="EMBL" id="KIJ30795.1"/>
    </source>
</evidence>
<evidence type="ECO:0000313" key="3">
    <source>
        <dbReference type="Proteomes" id="UP000054279"/>
    </source>
</evidence>
<feature type="region of interest" description="Disordered" evidence="1">
    <location>
        <begin position="1"/>
        <end position="25"/>
    </location>
</feature>
<dbReference type="HOGENOM" id="CLU_089410_0_0_1"/>
<reference evidence="2 3" key="1">
    <citation type="submission" date="2014-06" db="EMBL/GenBank/DDBJ databases">
        <title>Evolutionary Origins and Diversification of the Mycorrhizal Mutualists.</title>
        <authorList>
            <consortium name="DOE Joint Genome Institute"/>
            <consortium name="Mycorrhizal Genomics Consortium"/>
            <person name="Kohler A."/>
            <person name="Kuo A."/>
            <person name="Nagy L.G."/>
            <person name="Floudas D."/>
            <person name="Copeland A."/>
            <person name="Barry K.W."/>
            <person name="Cichocki N."/>
            <person name="Veneault-Fourrey C."/>
            <person name="LaButti K."/>
            <person name="Lindquist E.A."/>
            <person name="Lipzen A."/>
            <person name="Lundell T."/>
            <person name="Morin E."/>
            <person name="Murat C."/>
            <person name="Riley R."/>
            <person name="Ohm R."/>
            <person name="Sun H."/>
            <person name="Tunlid A."/>
            <person name="Henrissat B."/>
            <person name="Grigoriev I.V."/>
            <person name="Hibbett D.S."/>
            <person name="Martin F."/>
        </authorList>
    </citation>
    <scope>NUCLEOTIDE SEQUENCE [LARGE SCALE GENOMIC DNA]</scope>
    <source>
        <strain evidence="2 3">SS14</strain>
    </source>
</reference>